<name>A0A921L9Y9_9LACO</name>
<comment type="caution">
    <text evidence="1">The sequence shown here is derived from an EMBL/GenBank/DDBJ whole genome shotgun (WGS) entry which is preliminary data.</text>
</comment>
<dbReference type="EMBL" id="DYWC01000230">
    <property type="protein sequence ID" value="HJF87705.1"/>
    <property type="molecule type" value="Genomic_DNA"/>
</dbReference>
<organism evidence="1 2">
    <name type="scientific">Companilactobacillus farciminis</name>
    <dbReference type="NCBI Taxonomy" id="1612"/>
    <lineage>
        <taxon>Bacteria</taxon>
        <taxon>Bacillati</taxon>
        <taxon>Bacillota</taxon>
        <taxon>Bacilli</taxon>
        <taxon>Lactobacillales</taxon>
        <taxon>Lactobacillaceae</taxon>
        <taxon>Companilactobacillus</taxon>
    </lineage>
</organism>
<gene>
    <name evidence="1" type="ORF">K8V88_09750</name>
</gene>
<dbReference type="Proteomes" id="UP000747013">
    <property type="component" value="Unassembled WGS sequence"/>
</dbReference>
<feature type="non-terminal residue" evidence="1">
    <location>
        <position position="1"/>
    </location>
</feature>
<evidence type="ECO:0000313" key="2">
    <source>
        <dbReference type="Proteomes" id="UP000747013"/>
    </source>
</evidence>
<evidence type="ECO:0008006" key="3">
    <source>
        <dbReference type="Google" id="ProtNLM"/>
    </source>
</evidence>
<accession>A0A921L9Y9</accession>
<dbReference type="AlphaFoldDB" id="A0A921L9Y9"/>
<reference evidence="1" key="1">
    <citation type="journal article" date="2021" name="PeerJ">
        <title>Extensive microbial diversity within the chicken gut microbiome revealed by metagenomics and culture.</title>
        <authorList>
            <person name="Gilroy R."/>
            <person name="Ravi A."/>
            <person name="Getino M."/>
            <person name="Pursley I."/>
            <person name="Horton D.L."/>
            <person name="Alikhan N.F."/>
            <person name="Baker D."/>
            <person name="Gharbi K."/>
            <person name="Hall N."/>
            <person name="Watson M."/>
            <person name="Adriaenssens E.M."/>
            <person name="Foster-Nyarko E."/>
            <person name="Jarju S."/>
            <person name="Secka A."/>
            <person name="Antonio M."/>
            <person name="Oren A."/>
            <person name="Chaudhuri R.R."/>
            <person name="La Ragione R."/>
            <person name="Hildebrand F."/>
            <person name="Pallen M.J."/>
        </authorList>
    </citation>
    <scope>NUCLEOTIDE SEQUENCE</scope>
    <source>
        <strain evidence="1">7886</strain>
    </source>
</reference>
<protein>
    <recommendedName>
        <fullName evidence="3">PIN domain-containing protein</fullName>
    </recommendedName>
</protein>
<sequence length="121" mass="14112">RSLSKKKFRQLKEERSKVVNDISISLNQITRIGEAKEDFVEILNYVEKEDFINFLRSTVLDGTDALMASFLQQNEIDNIVTNDKDYLSLKDVNIFTFDKEVIKEANSKGYNTNFHNCLRKL</sequence>
<reference evidence="1" key="2">
    <citation type="submission" date="2021-09" db="EMBL/GenBank/DDBJ databases">
        <authorList>
            <person name="Gilroy R."/>
        </authorList>
    </citation>
    <scope>NUCLEOTIDE SEQUENCE</scope>
    <source>
        <strain evidence="1">7886</strain>
    </source>
</reference>
<evidence type="ECO:0000313" key="1">
    <source>
        <dbReference type="EMBL" id="HJF87705.1"/>
    </source>
</evidence>
<proteinExistence type="predicted"/>